<feature type="region of interest" description="Disordered" evidence="1">
    <location>
        <begin position="449"/>
        <end position="495"/>
    </location>
</feature>
<feature type="compositionally biased region" description="Acidic residues" evidence="1">
    <location>
        <begin position="471"/>
        <end position="483"/>
    </location>
</feature>
<dbReference type="EMBL" id="ML996579">
    <property type="protein sequence ID" value="KAF2754758.1"/>
    <property type="molecule type" value="Genomic_DNA"/>
</dbReference>
<feature type="compositionally biased region" description="Polar residues" evidence="1">
    <location>
        <begin position="70"/>
        <end position="82"/>
    </location>
</feature>
<feature type="compositionally biased region" description="Polar residues" evidence="1">
    <location>
        <begin position="157"/>
        <end position="182"/>
    </location>
</feature>
<feature type="compositionally biased region" description="Basic and acidic residues" evidence="1">
    <location>
        <begin position="96"/>
        <end position="116"/>
    </location>
</feature>
<dbReference type="AlphaFoldDB" id="A0A6A6VVP5"/>
<evidence type="ECO:0000313" key="3">
    <source>
        <dbReference type="Proteomes" id="UP000799437"/>
    </source>
</evidence>
<reference evidence="2" key="1">
    <citation type="journal article" date="2020" name="Stud. Mycol.">
        <title>101 Dothideomycetes genomes: a test case for predicting lifestyles and emergence of pathogens.</title>
        <authorList>
            <person name="Haridas S."/>
            <person name="Albert R."/>
            <person name="Binder M."/>
            <person name="Bloem J."/>
            <person name="Labutti K."/>
            <person name="Salamov A."/>
            <person name="Andreopoulos B."/>
            <person name="Baker S."/>
            <person name="Barry K."/>
            <person name="Bills G."/>
            <person name="Bluhm B."/>
            <person name="Cannon C."/>
            <person name="Castanera R."/>
            <person name="Culley D."/>
            <person name="Daum C."/>
            <person name="Ezra D."/>
            <person name="Gonzalez J."/>
            <person name="Henrissat B."/>
            <person name="Kuo A."/>
            <person name="Liang C."/>
            <person name="Lipzen A."/>
            <person name="Lutzoni F."/>
            <person name="Magnuson J."/>
            <person name="Mondo S."/>
            <person name="Nolan M."/>
            <person name="Ohm R."/>
            <person name="Pangilinan J."/>
            <person name="Park H.-J."/>
            <person name="Ramirez L."/>
            <person name="Alfaro M."/>
            <person name="Sun H."/>
            <person name="Tritt A."/>
            <person name="Yoshinaga Y."/>
            <person name="Zwiers L.-H."/>
            <person name="Turgeon B."/>
            <person name="Goodwin S."/>
            <person name="Spatafora J."/>
            <person name="Crous P."/>
            <person name="Grigoriev I."/>
        </authorList>
    </citation>
    <scope>NUCLEOTIDE SEQUENCE</scope>
    <source>
        <strain evidence="2">CBS 121739</strain>
    </source>
</reference>
<proteinExistence type="predicted"/>
<evidence type="ECO:0000313" key="2">
    <source>
        <dbReference type="EMBL" id="KAF2754758.1"/>
    </source>
</evidence>
<feature type="compositionally biased region" description="Basic and acidic residues" evidence="1">
    <location>
        <begin position="244"/>
        <end position="267"/>
    </location>
</feature>
<feature type="compositionally biased region" description="Polar residues" evidence="1">
    <location>
        <begin position="1"/>
        <end position="31"/>
    </location>
</feature>
<gene>
    <name evidence="2" type="ORF">EJ05DRAFT_503704</name>
</gene>
<dbReference type="GeneID" id="54488513"/>
<feature type="region of interest" description="Disordered" evidence="1">
    <location>
        <begin position="1"/>
        <end position="203"/>
    </location>
</feature>
<sequence length="495" mass="54828">MPAGFTSINKGVSRLPNSSTSPDAASPQSLMSDEVVSPVQDDESPSAQKAARMLVDKKNPTGQGVLGAASSRSDLCVSGSQSDSEESNESTFASSSHHESEVKVHDTDYKGPEPHLHSIQGSFEGLNPIDLSPSSAPADGRNATPNDIPDLDEESSPPASGATTISWTTPLSRQRSYQQPLTEANLMGLYRPSKCDSPEPSIEEELEWDTVRRQGGLEERLQGLRNETNTLRRSTPFLAPQYEYEMRDKSDFSEDHRTSPRSERPYPSDEDNLYTEGADTSRLQTTLNSNSYIGLDEQGQQPVFGGPRNMFSSNRMDTTSTIPQSALTHGLQANDEAFLANGARQTARRADMMSTSHWQRPSLLPQLHGLPDVAQQSRQGRPNSVNAPNSLDIRRHEDVAILPNHYARDLADTANSLRREWNSDELPSVALAHFHLSRVYLADAEWGLEQRMKEEPNSGRGTKRRHSEIRGEEEAEEDEDSLVGEDSRRKKSYRK</sequence>
<name>A0A6A6VVP5_9PEZI</name>
<organism evidence="2 3">
    <name type="scientific">Pseudovirgaria hyperparasitica</name>
    <dbReference type="NCBI Taxonomy" id="470096"/>
    <lineage>
        <taxon>Eukaryota</taxon>
        <taxon>Fungi</taxon>
        <taxon>Dikarya</taxon>
        <taxon>Ascomycota</taxon>
        <taxon>Pezizomycotina</taxon>
        <taxon>Dothideomycetes</taxon>
        <taxon>Dothideomycetes incertae sedis</taxon>
        <taxon>Acrospermales</taxon>
        <taxon>Acrospermaceae</taxon>
        <taxon>Pseudovirgaria</taxon>
    </lineage>
</organism>
<dbReference type="Proteomes" id="UP000799437">
    <property type="component" value="Unassembled WGS sequence"/>
</dbReference>
<keyword evidence="3" id="KW-1185">Reference proteome</keyword>
<accession>A0A6A6VVP5</accession>
<dbReference type="RefSeq" id="XP_033597209.1">
    <property type="nucleotide sequence ID" value="XM_033747459.1"/>
</dbReference>
<feature type="region of interest" description="Disordered" evidence="1">
    <location>
        <begin position="233"/>
        <end position="275"/>
    </location>
</feature>
<evidence type="ECO:0000256" key="1">
    <source>
        <dbReference type="SAM" id="MobiDB-lite"/>
    </source>
</evidence>
<protein>
    <submittedName>
        <fullName evidence="2">Uncharacterized protein</fullName>
    </submittedName>
</protein>